<dbReference type="SMART" id="SM00530">
    <property type="entry name" value="HTH_XRE"/>
    <property type="match status" value="1"/>
</dbReference>
<dbReference type="InterPro" id="IPR010982">
    <property type="entry name" value="Lambda_DNA-bd_dom_sf"/>
</dbReference>
<dbReference type="InterPro" id="IPR001387">
    <property type="entry name" value="Cro/C1-type_HTH"/>
</dbReference>
<dbReference type="Proteomes" id="UP001500305">
    <property type="component" value="Unassembled WGS sequence"/>
</dbReference>
<reference evidence="3" key="1">
    <citation type="journal article" date="2019" name="Int. J. Syst. Evol. Microbiol.">
        <title>The Global Catalogue of Microorganisms (GCM) 10K type strain sequencing project: providing services to taxonomists for standard genome sequencing and annotation.</title>
        <authorList>
            <consortium name="The Broad Institute Genomics Platform"/>
            <consortium name="The Broad Institute Genome Sequencing Center for Infectious Disease"/>
            <person name="Wu L."/>
            <person name="Ma J."/>
        </authorList>
    </citation>
    <scope>NUCLEOTIDE SEQUENCE [LARGE SCALE GENOMIC DNA]</scope>
    <source>
        <strain evidence="3">JCM 7356</strain>
    </source>
</reference>
<protein>
    <submittedName>
        <fullName evidence="2">Helix-turn-helix transcriptional regulator</fullName>
    </submittedName>
</protein>
<organism evidence="2 3">
    <name type="scientific">Kitasatospora cystarginea</name>
    <dbReference type="NCBI Taxonomy" id="58350"/>
    <lineage>
        <taxon>Bacteria</taxon>
        <taxon>Bacillati</taxon>
        <taxon>Actinomycetota</taxon>
        <taxon>Actinomycetes</taxon>
        <taxon>Kitasatosporales</taxon>
        <taxon>Streptomycetaceae</taxon>
        <taxon>Kitasatospora</taxon>
    </lineage>
</organism>
<dbReference type="Pfam" id="PF19054">
    <property type="entry name" value="DUF5753"/>
    <property type="match status" value="1"/>
</dbReference>
<dbReference type="RefSeq" id="WP_344640734.1">
    <property type="nucleotide sequence ID" value="NZ_BAAATR010000051.1"/>
</dbReference>
<dbReference type="InterPro" id="IPR043917">
    <property type="entry name" value="DUF5753"/>
</dbReference>
<dbReference type="PROSITE" id="PS50943">
    <property type="entry name" value="HTH_CROC1"/>
    <property type="match status" value="1"/>
</dbReference>
<proteinExistence type="predicted"/>
<evidence type="ECO:0000313" key="2">
    <source>
        <dbReference type="EMBL" id="GAA2275202.1"/>
    </source>
</evidence>
<keyword evidence="3" id="KW-1185">Reference proteome</keyword>
<comment type="caution">
    <text evidence="2">The sequence shown here is derived from an EMBL/GenBank/DDBJ whole genome shotgun (WGS) entry which is preliminary data.</text>
</comment>
<sequence length="280" mass="31164">MSTDFQHARVSLGARLRELRTETGLTGREFAVQLGWPASKVSKLENGKQTPSIADLVTWAKTAGQPDAVAELKGRLHGLESRYRTWKRLLAGGHRARQEAGIAHTRETTVTRGYESGIIPGVFQTAEYARSVLTHFTDLHGTPRDIEEGVRARIRRQEALYEPGKRFQFILAEAALYVRICPPEVLITQLDRLTGLLGMDTVTLGIVPLGAPVTVVPKHGFWIFDDRLVIVETWNTEMWLDDDADVALYSAIWNRLNKTAVYGPSAHRLVVRARGALAST</sequence>
<evidence type="ECO:0000313" key="3">
    <source>
        <dbReference type="Proteomes" id="UP001500305"/>
    </source>
</evidence>
<accession>A0ABP5RXJ8</accession>
<dbReference type="Pfam" id="PF13560">
    <property type="entry name" value="HTH_31"/>
    <property type="match status" value="1"/>
</dbReference>
<dbReference type="EMBL" id="BAAATR010000051">
    <property type="protein sequence ID" value="GAA2275202.1"/>
    <property type="molecule type" value="Genomic_DNA"/>
</dbReference>
<name>A0ABP5RXJ8_9ACTN</name>
<evidence type="ECO:0000259" key="1">
    <source>
        <dbReference type="PROSITE" id="PS50943"/>
    </source>
</evidence>
<gene>
    <name evidence="2" type="ORF">GCM10010430_71420</name>
</gene>
<dbReference type="Gene3D" id="1.10.260.40">
    <property type="entry name" value="lambda repressor-like DNA-binding domains"/>
    <property type="match status" value="1"/>
</dbReference>
<dbReference type="CDD" id="cd00093">
    <property type="entry name" value="HTH_XRE"/>
    <property type="match status" value="1"/>
</dbReference>
<dbReference type="SUPFAM" id="SSF47413">
    <property type="entry name" value="lambda repressor-like DNA-binding domains"/>
    <property type="match status" value="1"/>
</dbReference>
<feature type="domain" description="HTH cro/C1-type" evidence="1">
    <location>
        <begin position="16"/>
        <end position="57"/>
    </location>
</feature>